<dbReference type="NCBIfam" id="TIGR01072">
    <property type="entry name" value="murA"/>
    <property type="match status" value="1"/>
</dbReference>
<comment type="subcellular location">
    <subcellularLocation>
        <location evidence="1 12">Cytoplasm</location>
    </subcellularLocation>
</comment>
<dbReference type="OrthoDB" id="9803760at2"/>
<dbReference type="GO" id="GO:0071555">
    <property type="term" value="P:cell wall organization"/>
    <property type="evidence" value="ECO:0007669"/>
    <property type="project" value="UniProtKB-KW"/>
</dbReference>
<dbReference type="InterPro" id="IPR005750">
    <property type="entry name" value="UDP_GlcNAc_COvinyl_MurA"/>
</dbReference>
<feature type="binding site" evidence="12">
    <location>
        <position position="328"/>
    </location>
    <ligand>
        <name>UDP-N-acetyl-alpha-D-glucosamine</name>
        <dbReference type="ChEBI" id="CHEBI:57705"/>
    </ligand>
</feature>
<dbReference type="SUPFAM" id="SSF55205">
    <property type="entry name" value="EPT/RTPC-like"/>
    <property type="match status" value="1"/>
</dbReference>
<protein>
    <recommendedName>
        <fullName evidence="12">UDP-N-acetylglucosamine 1-carboxyvinyltransferase</fullName>
        <ecNumber evidence="12">2.5.1.7</ecNumber>
    </recommendedName>
    <alternativeName>
        <fullName evidence="12">Enoylpyruvate transferase</fullName>
    </alternativeName>
    <alternativeName>
        <fullName evidence="12">UDP-N-acetylglucosamine enolpyruvyl transferase</fullName>
        <shortName evidence="12">EPT</shortName>
    </alternativeName>
</protein>
<keyword evidence="3 12" id="KW-0963">Cytoplasm</keyword>
<dbReference type="EC" id="2.5.1.7" evidence="12"/>
<evidence type="ECO:0000256" key="3">
    <source>
        <dbReference type="ARBA" id="ARBA00022490"/>
    </source>
</evidence>
<feature type="active site" description="Proton donor" evidence="12">
    <location>
        <position position="117"/>
    </location>
</feature>
<dbReference type="EMBL" id="SLUB01000036">
    <property type="protein sequence ID" value="THE10954.1"/>
    <property type="molecule type" value="Genomic_DNA"/>
</dbReference>
<dbReference type="InterPro" id="IPR013792">
    <property type="entry name" value="RNA3'P_cycl/enolpyr_Trfase_a/b"/>
</dbReference>
<comment type="caution">
    <text evidence="12">Lacks conserved residue(s) required for the propagation of feature annotation.</text>
</comment>
<dbReference type="RefSeq" id="WP_136380702.1">
    <property type="nucleotide sequence ID" value="NZ_SLUB01000036.1"/>
</dbReference>
<evidence type="ECO:0000256" key="2">
    <source>
        <dbReference type="ARBA" id="ARBA00004752"/>
    </source>
</evidence>
<dbReference type="UniPathway" id="UPA00219"/>
<dbReference type="CDD" id="cd01555">
    <property type="entry name" value="UdpNAET"/>
    <property type="match status" value="1"/>
</dbReference>
<evidence type="ECO:0000256" key="10">
    <source>
        <dbReference type="ARBA" id="ARBA00038367"/>
    </source>
</evidence>
<evidence type="ECO:0000256" key="1">
    <source>
        <dbReference type="ARBA" id="ARBA00004496"/>
    </source>
</evidence>
<evidence type="ECO:0000256" key="5">
    <source>
        <dbReference type="ARBA" id="ARBA00022679"/>
    </source>
</evidence>
<comment type="similarity">
    <text evidence="10 12">Belongs to the EPSP synthase family. MurA subfamily.</text>
</comment>
<dbReference type="GO" id="GO:0008760">
    <property type="term" value="F:UDP-N-acetylglucosamine 1-carboxyvinyltransferase activity"/>
    <property type="evidence" value="ECO:0007669"/>
    <property type="project" value="UniProtKB-UniRule"/>
</dbReference>
<dbReference type="GO" id="GO:0008360">
    <property type="term" value="P:regulation of cell shape"/>
    <property type="evidence" value="ECO:0007669"/>
    <property type="project" value="UniProtKB-KW"/>
</dbReference>
<keyword evidence="15" id="KW-1185">Reference proteome</keyword>
<evidence type="ECO:0000313" key="15">
    <source>
        <dbReference type="Proteomes" id="UP000306477"/>
    </source>
</evidence>
<name>A0A4S3PNW1_9BACI</name>
<feature type="binding site" evidence="12">
    <location>
        <position position="306"/>
    </location>
    <ligand>
        <name>UDP-N-acetyl-alpha-D-glucosamine</name>
        <dbReference type="ChEBI" id="CHEBI:57705"/>
    </ligand>
</feature>
<dbReference type="AlphaFoldDB" id="A0A4S3PNW1"/>
<dbReference type="GO" id="GO:0051301">
    <property type="term" value="P:cell division"/>
    <property type="evidence" value="ECO:0007669"/>
    <property type="project" value="UniProtKB-KW"/>
</dbReference>
<evidence type="ECO:0000256" key="12">
    <source>
        <dbReference type="HAMAP-Rule" id="MF_00111"/>
    </source>
</evidence>
<dbReference type="PANTHER" id="PTHR43783:SF1">
    <property type="entry name" value="UDP-N-ACETYLGLUCOSAMINE 1-CARBOXYVINYLTRANSFERASE"/>
    <property type="match status" value="1"/>
</dbReference>
<dbReference type="InterPro" id="IPR050068">
    <property type="entry name" value="MurA_subfamily"/>
</dbReference>
<reference evidence="14 15" key="1">
    <citation type="journal article" date="2019" name="Indoor Air">
        <title>Impacts of indoor surface finishes on bacterial viability.</title>
        <authorList>
            <person name="Hu J."/>
            <person name="Maamar S.B."/>
            <person name="Glawe A.J."/>
            <person name="Gottel N."/>
            <person name="Gilbert J.A."/>
            <person name="Hartmann E.M."/>
        </authorList>
    </citation>
    <scope>NUCLEOTIDE SEQUENCE [LARGE SCALE GENOMIC DNA]</scope>
    <source>
        <strain evidence="14 15">AF060A6</strain>
    </source>
</reference>
<evidence type="ECO:0000259" key="13">
    <source>
        <dbReference type="Pfam" id="PF00275"/>
    </source>
</evidence>
<keyword evidence="6 12" id="KW-0133">Cell shape</keyword>
<dbReference type="GO" id="GO:0005737">
    <property type="term" value="C:cytoplasm"/>
    <property type="evidence" value="ECO:0007669"/>
    <property type="project" value="UniProtKB-SubCell"/>
</dbReference>
<dbReference type="GO" id="GO:0009252">
    <property type="term" value="P:peptidoglycan biosynthetic process"/>
    <property type="evidence" value="ECO:0007669"/>
    <property type="project" value="UniProtKB-UniRule"/>
</dbReference>
<dbReference type="FunFam" id="3.65.10.10:FF:000001">
    <property type="entry name" value="UDP-N-acetylglucosamine 1-carboxyvinyltransferase"/>
    <property type="match status" value="1"/>
</dbReference>
<keyword evidence="7 12" id="KW-0573">Peptidoglycan synthesis</keyword>
<dbReference type="GO" id="GO:0019277">
    <property type="term" value="P:UDP-N-acetylgalactosamine biosynthetic process"/>
    <property type="evidence" value="ECO:0007669"/>
    <property type="project" value="InterPro"/>
</dbReference>
<organism evidence="14 15">
    <name type="scientific">Bacillus timonensis</name>
    <dbReference type="NCBI Taxonomy" id="1033734"/>
    <lineage>
        <taxon>Bacteria</taxon>
        <taxon>Bacillati</taxon>
        <taxon>Bacillota</taxon>
        <taxon>Bacilli</taxon>
        <taxon>Bacillales</taxon>
        <taxon>Bacillaceae</taxon>
        <taxon>Bacillus</taxon>
    </lineage>
</organism>
<keyword evidence="4 12" id="KW-0132">Cell division</keyword>
<dbReference type="PANTHER" id="PTHR43783">
    <property type="entry name" value="UDP-N-ACETYLGLUCOSAMINE 1-CARBOXYVINYLTRANSFERASE"/>
    <property type="match status" value="1"/>
</dbReference>
<proteinExistence type="inferred from homology"/>
<feature type="modified residue" description="2-(S-cysteinyl)pyruvic acid O-phosphothioketal" evidence="12">
    <location>
        <position position="117"/>
    </location>
</feature>
<dbReference type="InterPro" id="IPR036968">
    <property type="entry name" value="Enolpyruvate_Tfrase_sf"/>
</dbReference>
<evidence type="ECO:0000256" key="9">
    <source>
        <dbReference type="ARBA" id="ARBA00023316"/>
    </source>
</evidence>
<evidence type="ECO:0000256" key="11">
    <source>
        <dbReference type="ARBA" id="ARBA00047527"/>
    </source>
</evidence>
<dbReference type="Pfam" id="PF00275">
    <property type="entry name" value="EPSP_synthase"/>
    <property type="match status" value="1"/>
</dbReference>
<dbReference type="STRING" id="1033734.GCA_000285535_02530"/>
<feature type="binding site" evidence="12">
    <location>
        <position position="93"/>
    </location>
    <ligand>
        <name>UDP-N-acetyl-alpha-D-glucosamine</name>
        <dbReference type="ChEBI" id="CHEBI:57705"/>
    </ligand>
</feature>
<feature type="binding site" evidence="12">
    <location>
        <begin position="22"/>
        <end position="23"/>
    </location>
    <ligand>
        <name>phosphoenolpyruvate</name>
        <dbReference type="ChEBI" id="CHEBI:58702"/>
    </ligand>
</feature>
<comment type="function">
    <text evidence="12">Cell wall formation. Adds enolpyruvyl to UDP-N-acetylglucosamine.</text>
</comment>
<dbReference type="InterPro" id="IPR001986">
    <property type="entry name" value="Enolpyruvate_Tfrase_dom"/>
</dbReference>
<keyword evidence="5 12" id="KW-0808">Transferase</keyword>
<gene>
    <name evidence="12 14" type="primary">murA</name>
    <name evidence="14" type="ORF">E1I69_16660</name>
</gene>
<accession>A0A4S3PNW1</accession>
<evidence type="ECO:0000313" key="14">
    <source>
        <dbReference type="EMBL" id="THE10954.1"/>
    </source>
</evidence>
<dbReference type="Gene3D" id="3.65.10.10">
    <property type="entry name" value="Enolpyruvate transferase domain"/>
    <property type="match status" value="2"/>
</dbReference>
<comment type="catalytic activity">
    <reaction evidence="11 12">
        <text>phosphoenolpyruvate + UDP-N-acetyl-alpha-D-glucosamine = UDP-N-acetyl-3-O-(1-carboxyvinyl)-alpha-D-glucosamine + phosphate</text>
        <dbReference type="Rhea" id="RHEA:18681"/>
        <dbReference type="ChEBI" id="CHEBI:43474"/>
        <dbReference type="ChEBI" id="CHEBI:57705"/>
        <dbReference type="ChEBI" id="CHEBI:58702"/>
        <dbReference type="ChEBI" id="CHEBI:68483"/>
        <dbReference type="EC" id="2.5.1.7"/>
    </reaction>
</comment>
<dbReference type="NCBIfam" id="NF006873">
    <property type="entry name" value="PRK09369.1"/>
    <property type="match status" value="1"/>
</dbReference>
<evidence type="ECO:0000256" key="8">
    <source>
        <dbReference type="ARBA" id="ARBA00023306"/>
    </source>
</evidence>
<keyword evidence="9 12" id="KW-0961">Cell wall biogenesis/degradation</keyword>
<dbReference type="Proteomes" id="UP000306477">
    <property type="component" value="Unassembled WGS sequence"/>
</dbReference>
<comment type="pathway">
    <text evidence="2 12">Cell wall biogenesis; peptidoglycan biosynthesis.</text>
</comment>
<evidence type="ECO:0000256" key="7">
    <source>
        <dbReference type="ARBA" id="ARBA00022984"/>
    </source>
</evidence>
<dbReference type="HAMAP" id="MF_00111">
    <property type="entry name" value="MurA"/>
    <property type="match status" value="1"/>
</dbReference>
<evidence type="ECO:0000256" key="4">
    <source>
        <dbReference type="ARBA" id="ARBA00022618"/>
    </source>
</evidence>
<feature type="domain" description="Enolpyruvate transferase" evidence="13">
    <location>
        <begin position="6"/>
        <end position="407"/>
    </location>
</feature>
<evidence type="ECO:0000256" key="6">
    <source>
        <dbReference type="ARBA" id="ARBA00022960"/>
    </source>
</evidence>
<keyword evidence="12" id="KW-0670">Pyruvate</keyword>
<keyword evidence="8 12" id="KW-0131">Cell cycle</keyword>
<comment type="caution">
    <text evidence="14">The sequence shown here is derived from an EMBL/GenBank/DDBJ whole genome shotgun (WGS) entry which is preliminary data.</text>
</comment>
<sequence length="432" mass="46456">MEKIIVRGGHRLNGTVKVEGAKNAVLPVIAASLLASNGKSVINEVPTLSDVYTINEVLRHLNAEVTFANNQIVVDASRELKTEAPFEYVRKMRASVLVMGSLLARNGHARVALPGGCAIGSRPIDQHLKGFEAMGAVVKVGNGYIDAEVNGRLRGAKVYMDFPSVGATENIMMAATLADGISIIENCAKEPEIVDLANFLNAMGAKVRGAGTGTIRIEGVKELQGAAHNIIPDRIEAGTFMVAAAITGGNVLVRGAVPEHLSSLIAKMEEMGVTIIEEQDGLRVIGPDRLKAVDIKTMPHPGFPTDMQSQMMALLLRAQGTSMITETVFENRFMHVEEFRRMNGDIKIEGRSVIINGESQLQGAEVAATDLRAAAALILSGLVADGYTRVTELKHLDRGYVNFHQKLAALGADIERINEETESLVEEVKVNF</sequence>
<feature type="binding site" evidence="12">
    <location>
        <begin position="122"/>
        <end position="126"/>
    </location>
    <ligand>
        <name>UDP-N-acetyl-alpha-D-glucosamine</name>
        <dbReference type="ChEBI" id="CHEBI:57705"/>
    </ligand>
</feature>